<organism evidence="1 2">
    <name type="scientific">Rhynchophorus ferrugineus</name>
    <name type="common">Red palm weevil</name>
    <name type="synonym">Curculio ferrugineus</name>
    <dbReference type="NCBI Taxonomy" id="354439"/>
    <lineage>
        <taxon>Eukaryota</taxon>
        <taxon>Metazoa</taxon>
        <taxon>Ecdysozoa</taxon>
        <taxon>Arthropoda</taxon>
        <taxon>Hexapoda</taxon>
        <taxon>Insecta</taxon>
        <taxon>Pterygota</taxon>
        <taxon>Neoptera</taxon>
        <taxon>Endopterygota</taxon>
        <taxon>Coleoptera</taxon>
        <taxon>Polyphaga</taxon>
        <taxon>Cucujiformia</taxon>
        <taxon>Curculionidae</taxon>
        <taxon>Dryophthorinae</taxon>
        <taxon>Rhynchophorus</taxon>
    </lineage>
</organism>
<sequence length="96" mass="11096">MENVEKGREKISSTRSSHCPVIRPGPALGCNYCWNTVDNHGRILRRKTKYHCPECQTNLCIVPCFQEYHERHSTTHTDAMTLTSSVMKMFPKTHTM</sequence>
<protein>
    <recommendedName>
        <fullName evidence="3">PiggyBac transposable element-derived protein 4 C-terminal zinc-ribbon domain-containing protein</fullName>
    </recommendedName>
</protein>
<evidence type="ECO:0000313" key="2">
    <source>
        <dbReference type="Proteomes" id="UP000625711"/>
    </source>
</evidence>
<dbReference type="EMBL" id="JAACXV010014140">
    <property type="protein sequence ID" value="KAF7270067.1"/>
    <property type="molecule type" value="Genomic_DNA"/>
</dbReference>
<dbReference type="Proteomes" id="UP000625711">
    <property type="component" value="Unassembled WGS sequence"/>
</dbReference>
<accession>A0A834I043</accession>
<keyword evidence="2" id="KW-1185">Reference proteome</keyword>
<dbReference type="OrthoDB" id="1925334at2759"/>
<comment type="caution">
    <text evidence="1">The sequence shown here is derived from an EMBL/GenBank/DDBJ whole genome shotgun (WGS) entry which is preliminary data.</text>
</comment>
<evidence type="ECO:0008006" key="3">
    <source>
        <dbReference type="Google" id="ProtNLM"/>
    </source>
</evidence>
<dbReference type="AlphaFoldDB" id="A0A834I043"/>
<proteinExistence type="predicted"/>
<evidence type="ECO:0000313" key="1">
    <source>
        <dbReference type="EMBL" id="KAF7270067.1"/>
    </source>
</evidence>
<gene>
    <name evidence="1" type="ORF">GWI33_016925</name>
</gene>
<reference evidence="1" key="1">
    <citation type="submission" date="2020-08" db="EMBL/GenBank/DDBJ databases">
        <title>Genome sequencing and assembly of the red palm weevil Rhynchophorus ferrugineus.</title>
        <authorList>
            <person name="Dias G.B."/>
            <person name="Bergman C.M."/>
            <person name="Manee M."/>
        </authorList>
    </citation>
    <scope>NUCLEOTIDE SEQUENCE</scope>
    <source>
        <strain evidence="1">AA-2017</strain>
        <tissue evidence="1">Whole larva</tissue>
    </source>
</reference>
<name>A0A834I043_RHYFE</name>